<dbReference type="AlphaFoldDB" id="A0AAF0IAK8"/>
<gene>
    <name evidence="1" type="ORF">OdinLCB4_004560</name>
</gene>
<dbReference type="Gene3D" id="1.25.10.90">
    <property type="match status" value="1"/>
</dbReference>
<dbReference type="PANTHER" id="PTHR41291:SF1">
    <property type="entry name" value="DNA ALKYLATION REPAIR PROTEIN"/>
    <property type="match status" value="1"/>
</dbReference>
<dbReference type="InterPro" id="IPR014825">
    <property type="entry name" value="DNA_alkylation"/>
</dbReference>
<accession>A0AAF0IAK8</accession>
<reference evidence="1" key="1">
    <citation type="journal article" date="2017" name="Nature">
        <title>Asgard archaea illuminate the origin of eukaryotic cellular complexity.</title>
        <authorList>
            <person name="Zaremba-Niedzwiedzka K."/>
            <person name="Caceres E.F."/>
            <person name="Saw J.H."/>
            <person name="Backstrom D."/>
            <person name="Juzokaite L."/>
            <person name="Vancaester E."/>
            <person name="Seitz K.W."/>
            <person name="Anantharaman K."/>
            <person name="Starnawski P."/>
            <person name="Kjeldsen K.U."/>
            <person name="Scott M.B."/>
            <person name="Nunoura T."/>
            <person name="Banfield J.F."/>
            <person name="Schramm A."/>
            <person name="Baker B.J."/>
            <person name="Spang A."/>
            <person name="Ettema T.J.G."/>
        </authorList>
    </citation>
    <scope>NUCLEOTIDE SEQUENCE</scope>
    <source>
        <strain evidence="1">LCB_4</strain>
    </source>
</reference>
<reference evidence="1" key="2">
    <citation type="journal article" date="2022" name="Nat. Microbiol.">
        <title>A closed Candidatus Odinarchaeum chromosome exposes Asgard archaeal viruses.</title>
        <authorList>
            <person name="Tamarit D."/>
            <person name="Caceres E.F."/>
            <person name="Krupovic M."/>
            <person name="Nijland R."/>
            <person name="Eme L."/>
            <person name="Robinson N.P."/>
            <person name="Ettema T.J.G."/>
        </authorList>
    </citation>
    <scope>NUCLEOTIDE SEQUENCE</scope>
    <source>
        <strain evidence="1">LCB_4</strain>
    </source>
</reference>
<sequence length="232" mass="26818">MQYEDILRRLKLLSNPKAVEGMARFGINPENTYGVSIPNLRKIAKETGKDHLLAQQLWASGIHEAQILASMIDNPDQVTEKQMDLWIKDFNSWDVCDQCCMNLFSKTPIAWKKAVEWAKREKEFEKRAGFALMACLAWYDRKSSDTNFSVFLSVIKQESSDNRNYVKKAVNWALRNIGKRSLNLNQQAVETAKEIQKIDSKSAKWIASDAIRELTSEEVQKRLIKINEIYKQ</sequence>
<dbReference type="EMBL" id="CP091871">
    <property type="protein sequence ID" value="WEU39759.1"/>
    <property type="molecule type" value="Genomic_DNA"/>
</dbReference>
<dbReference type="KEGG" id="oyw:OdinLCB4_004560"/>
<dbReference type="SUPFAM" id="SSF48371">
    <property type="entry name" value="ARM repeat"/>
    <property type="match status" value="1"/>
</dbReference>
<evidence type="ECO:0000313" key="2">
    <source>
        <dbReference type="Proteomes" id="UP000186851"/>
    </source>
</evidence>
<dbReference type="Pfam" id="PF08713">
    <property type="entry name" value="DNA_alkylation"/>
    <property type="match status" value="1"/>
</dbReference>
<dbReference type="Proteomes" id="UP000186851">
    <property type="component" value="Chromosome"/>
</dbReference>
<dbReference type="PANTHER" id="PTHR41291">
    <property type="entry name" value="DNA ALKYLATION REPAIR PROTEIN"/>
    <property type="match status" value="1"/>
</dbReference>
<organism evidence="1 2">
    <name type="scientific">Odinarchaeota yellowstonii (strain LCB_4)</name>
    <dbReference type="NCBI Taxonomy" id="1841599"/>
    <lineage>
        <taxon>Archaea</taxon>
        <taxon>Promethearchaeati</taxon>
        <taxon>Candidatus Odinarchaeota</taxon>
        <taxon>Candidatus Odinarchaeia</taxon>
        <taxon>Candidatus Odinarchaeales</taxon>
        <taxon>Candidatus Odinarchaeaceae</taxon>
        <taxon>Candidatus Odinarchaeum</taxon>
    </lineage>
</organism>
<proteinExistence type="predicted"/>
<evidence type="ECO:0000313" key="1">
    <source>
        <dbReference type="EMBL" id="WEU39759.1"/>
    </source>
</evidence>
<dbReference type="InterPro" id="IPR016024">
    <property type="entry name" value="ARM-type_fold"/>
</dbReference>
<name>A0AAF0IAK8_ODILC</name>
<dbReference type="CDD" id="cd06561">
    <property type="entry name" value="AlkD_like"/>
    <property type="match status" value="1"/>
</dbReference>
<protein>
    <submittedName>
        <fullName evidence="1">DNA alkylation repair protein</fullName>
    </submittedName>
</protein>